<keyword evidence="10" id="KW-1185">Reference proteome</keyword>
<dbReference type="GO" id="GO:0005886">
    <property type="term" value="C:plasma membrane"/>
    <property type="evidence" value="ECO:0007669"/>
    <property type="project" value="UniProtKB-SubCell"/>
</dbReference>
<feature type="transmembrane region" description="Helical" evidence="8">
    <location>
        <begin position="12"/>
        <end position="29"/>
    </location>
</feature>
<sequence>MEGNHLFTTNKALRFGMLIVLLFLIIFLGSKVSFVFRPIIALIEVVAIPLLLSVFFYYLLRPLVKLMEKYKVNRTLAILIIYVIFALAIVWFITSKWPVLYGQLISFLDNIPSLLSSVGEQINELEKNGFLASLFPANESNGLSSITNYLNKGFSFMSNYLGGLFSFVSNFTIILFTFPILLFFMLKEGEKFGNILVRATPNRYQNDSREIVTGIDHMLSGFIVGRVIVNLSLGVLMYIGFLIIGLPYAFLLTVISVIANFIPFVGAILSAIPIVIVGLTQSPATAIWSLVIILVAQQVQDNLIAPYVFGKKLDIHPLTTVILVLAAGNIGGIIAMIVIIPVYMMLKIIAVRVFSLFFKEKWMKL</sequence>
<dbReference type="InterPro" id="IPR002549">
    <property type="entry name" value="AI-2E-like"/>
</dbReference>
<dbReference type="RefSeq" id="WP_076169009.1">
    <property type="nucleotide sequence ID" value="NZ_MRTP01000001.1"/>
</dbReference>
<accession>A0A1R1F4F9</accession>
<comment type="similarity">
    <text evidence="2">Belongs to the autoinducer-2 exporter (AI-2E) (TC 2.A.86) family.</text>
</comment>
<evidence type="ECO:0000256" key="5">
    <source>
        <dbReference type="ARBA" id="ARBA00022692"/>
    </source>
</evidence>
<evidence type="ECO:0000256" key="3">
    <source>
        <dbReference type="ARBA" id="ARBA00022448"/>
    </source>
</evidence>
<feature type="transmembrane region" description="Helical" evidence="8">
    <location>
        <begin position="286"/>
        <end position="309"/>
    </location>
</feature>
<evidence type="ECO:0000313" key="10">
    <source>
        <dbReference type="Proteomes" id="UP000187172"/>
    </source>
</evidence>
<evidence type="ECO:0000256" key="7">
    <source>
        <dbReference type="ARBA" id="ARBA00023136"/>
    </source>
</evidence>
<comment type="caution">
    <text evidence="9">The sequence shown here is derived from an EMBL/GenBank/DDBJ whole genome shotgun (WGS) entry which is preliminary data.</text>
</comment>
<dbReference type="EMBL" id="MRTP01000001">
    <property type="protein sequence ID" value="OMF58836.1"/>
    <property type="molecule type" value="Genomic_DNA"/>
</dbReference>
<keyword evidence="3" id="KW-0813">Transport</keyword>
<feature type="transmembrane region" description="Helical" evidence="8">
    <location>
        <begin position="257"/>
        <end position="279"/>
    </location>
</feature>
<evidence type="ECO:0000256" key="8">
    <source>
        <dbReference type="SAM" id="Phobius"/>
    </source>
</evidence>
<dbReference type="STRING" id="297318.BK138_10220"/>
<gene>
    <name evidence="9" type="ORF">BK138_10220</name>
</gene>
<dbReference type="AlphaFoldDB" id="A0A1R1F4F9"/>
<keyword evidence="7 8" id="KW-0472">Membrane</keyword>
<evidence type="ECO:0000256" key="1">
    <source>
        <dbReference type="ARBA" id="ARBA00004651"/>
    </source>
</evidence>
<proteinExistence type="inferred from homology"/>
<dbReference type="Proteomes" id="UP000187172">
    <property type="component" value="Unassembled WGS sequence"/>
</dbReference>
<feature type="transmembrane region" description="Helical" evidence="8">
    <location>
        <begin position="160"/>
        <end position="186"/>
    </location>
</feature>
<feature type="transmembrane region" description="Helical" evidence="8">
    <location>
        <begin position="321"/>
        <end position="346"/>
    </location>
</feature>
<evidence type="ECO:0000313" key="9">
    <source>
        <dbReference type="EMBL" id="OMF58836.1"/>
    </source>
</evidence>
<feature type="transmembrane region" description="Helical" evidence="8">
    <location>
        <begin position="72"/>
        <end position="93"/>
    </location>
</feature>
<reference evidence="9 10" key="1">
    <citation type="submission" date="2016-11" db="EMBL/GenBank/DDBJ databases">
        <title>Paenibacillus species isolates.</title>
        <authorList>
            <person name="Beno S.M."/>
        </authorList>
    </citation>
    <scope>NUCLEOTIDE SEQUENCE [LARGE SCALE GENOMIC DNA]</scope>
    <source>
        <strain evidence="9 10">FSL R5-0378</strain>
    </source>
</reference>
<dbReference type="Pfam" id="PF01594">
    <property type="entry name" value="AI-2E_transport"/>
    <property type="match status" value="1"/>
</dbReference>
<dbReference type="PANTHER" id="PTHR21716:SF53">
    <property type="entry name" value="PERMEASE PERM-RELATED"/>
    <property type="match status" value="1"/>
</dbReference>
<evidence type="ECO:0000256" key="6">
    <source>
        <dbReference type="ARBA" id="ARBA00022989"/>
    </source>
</evidence>
<organism evidence="9 10">
    <name type="scientific">Paenibacillus rhizosphaerae</name>
    <dbReference type="NCBI Taxonomy" id="297318"/>
    <lineage>
        <taxon>Bacteria</taxon>
        <taxon>Bacillati</taxon>
        <taxon>Bacillota</taxon>
        <taxon>Bacilli</taxon>
        <taxon>Bacillales</taxon>
        <taxon>Paenibacillaceae</taxon>
        <taxon>Paenibacillus</taxon>
    </lineage>
</organism>
<keyword evidence="4" id="KW-1003">Cell membrane</keyword>
<dbReference type="PANTHER" id="PTHR21716">
    <property type="entry name" value="TRANSMEMBRANE PROTEIN"/>
    <property type="match status" value="1"/>
</dbReference>
<feature type="transmembrane region" description="Helical" evidence="8">
    <location>
        <begin position="35"/>
        <end position="60"/>
    </location>
</feature>
<name>A0A1R1F4F9_9BACL</name>
<feature type="transmembrane region" description="Helical" evidence="8">
    <location>
        <begin position="227"/>
        <end position="251"/>
    </location>
</feature>
<protein>
    <submittedName>
        <fullName evidence="9">AI-2E family transporter</fullName>
    </submittedName>
</protein>
<keyword evidence="5 8" id="KW-0812">Transmembrane</keyword>
<keyword evidence="6 8" id="KW-1133">Transmembrane helix</keyword>
<comment type="subcellular location">
    <subcellularLocation>
        <location evidence="1">Cell membrane</location>
        <topology evidence="1">Multi-pass membrane protein</topology>
    </subcellularLocation>
</comment>
<evidence type="ECO:0000256" key="2">
    <source>
        <dbReference type="ARBA" id="ARBA00009773"/>
    </source>
</evidence>
<evidence type="ECO:0000256" key="4">
    <source>
        <dbReference type="ARBA" id="ARBA00022475"/>
    </source>
</evidence>
<dbReference type="GO" id="GO:0055085">
    <property type="term" value="P:transmembrane transport"/>
    <property type="evidence" value="ECO:0007669"/>
    <property type="project" value="TreeGrafter"/>
</dbReference>